<dbReference type="EnsemblPlants" id="Pp3c2_5150V3.1">
    <property type="protein sequence ID" value="Pp3c2_5150V3.1"/>
    <property type="gene ID" value="Pp3c2_5150"/>
</dbReference>
<sequence length="50" mass="5726">MGVARIESPGITMPLPNIFAVSWRTKPRRLSVIRSCIIWYHRQGCESLTP</sequence>
<keyword evidence="3" id="KW-1185">Reference proteome</keyword>
<reference evidence="1 3" key="1">
    <citation type="journal article" date="2008" name="Science">
        <title>The Physcomitrella genome reveals evolutionary insights into the conquest of land by plants.</title>
        <authorList>
            <person name="Rensing S."/>
            <person name="Lang D."/>
            <person name="Zimmer A."/>
            <person name="Terry A."/>
            <person name="Salamov A."/>
            <person name="Shapiro H."/>
            <person name="Nishiyama T."/>
            <person name="Perroud P.-F."/>
            <person name="Lindquist E."/>
            <person name="Kamisugi Y."/>
            <person name="Tanahashi T."/>
            <person name="Sakakibara K."/>
            <person name="Fujita T."/>
            <person name="Oishi K."/>
            <person name="Shin-I T."/>
            <person name="Kuroki Y."/>
            <person name="Toyoda A."/>
            <person name="Suzuki Y."/>
            <person name="Hashimoto A."/>
            <person name="Yamaguchi K."/>
            <person name="Sugano A."/>
            <person name="Kohara Y."/>
            <person name="Fujiyama A."/>
            <person name="Anterola A."/>
            <person name="Aoki S."/>
            <person name="Ashton N."/>
            <person name="Barbazuk W.B."/>
            <person name="Barker E."/>
            <person name="Bennetzen J."/>
            <person name="Bezanilla M."/>
            <person name="Blankenship R."/>
            <person name="Cho S.H."/>
            <person name="Dutcher S."/>
            <person name="Estelle M."/>
            <person name="Fawcett J.A."/>
            <person name="Gundlach H."/>
            <person name="Hanada K."/>
            <person name="Heyl A."/>
            <person name="Hicks K.A."/>
            <person name="Hugh J."/>
            <person name="Lohr M."/>
            <person name="Mayer K."/>
            <person name="Melkozernov A."/>
            <person name="Murata T."/>
            <person name="Nelson D."/>
            <person name="Pils B."/>
            <person name="Prigge M."/>
            <person name="Reiss B."/>
            <person name="Renner T."/>
            <person name="Rombauts S."/>
            <person name="Rushton P."/>
            <person name="Sanderfoot A."/>
            <person name="Schween G."/>
            <person name="Shiu S.-H."/>
            <person name="Stueber K."/>
            <person name="Theodoulou F.L."/>
            <person name="Tu H."/>
            <person name="Van de Peer Y."/>
            <person name="Verrier P.J."/>
            <person name="Waters E."/>
            <person name="Wood A."/>
            <person name="Yang L."/>
            <person name="Cove D."/>
            <person name="Cuming A."/>
            <person name="Hasebe M."/>
            <person name="Lucas S."/>
            <person name="Mishler D.B."/>
            <person name="Reski R."/>
            <person name="Grigoriev I."/>
            <person name="Quatrano R.S."/>
            <person name="Boore J.L."/>
        </authorList>
    </citation>
    <scope>NUCLEOTIDE SEQUENCE [LARGE SCALE GENOMIC DNA]</scope>
    <source>
        <strain evidence="2 3">cv. Gransden 2004</strain>
    </source>
</reference>
<gene>
    <name evidence="1" type="ORF">PHYPA_002245</name>
</gene>
<reference evidence="2" key="3">
    <citation type="submission" date="2020-12" db="UniProtKB">
        <authorList>
            <consortium name="EnsemblPlants"/>
        </authorList>
    </citation>
    <scope>IDENTIFICATION</scope>
</reference>
<evidence type="ECO:0000313" key="2">
    <source>
        <dbReference type="EnsemblPlants" id="Pp3c2_5150V3.1"/>
    </source>
</evidence>
<dbReference type="Proteomes" id="UP000006727">
    <property type="component" value="Chromosome 2"/>
</dbReference>
<accession>A0A2K1L0A6</accession>
<evidence type="ECO:0000313" key="1">
    <source>
        <dbReference type="EMBL" id="PNR59454.1"/>
    </source>
</evidence>
<proteinExistence type="predicted"/>
<name>A0A2K1L0A6_PHYPA</name>
<evidence type="ECO:0000313" key="3">
    <source>
        <dbReference type="Proteomes" id="UP000006727"/>
    </source>
</evidence>
<organism evidence="1">
    <name type="scientific">Physcomitrium patens</name>
    <name type="common">Spreading-leaved earth moss</name>
    <name type="synonym">Physcomitrella patens</name>
    <dbReference type="NCBI Taxonomy" id="3218"/>
    <lineage>
        <taxon>Eukaryota</taxon>
        <taxon>Viridiplantae</taxon>
        <taxon>Streptophyta</taxon>
        <taxon>Embryophyta</taxon>
        <taxon>Bryophyta</taxon>
        <taxon>Bryophytina</taxon>
        <taxon>Bryopsida</taxon>
        <taxon>Funariidae</taxon>
        <taxon>Funariales</taxon>
        <taxon>Funariaceae</taxon>
        <taxon>Physcomitrium</taxon>
    </lineage>
</organism>
<dbReference type="AlphaFoldDB" id="A0A2K1L0A6"/>
<dbReference type="EMBL" id="ABEU02000002">
    <property type="protein sequence ID" value="PNR59454.1"/>
    <property type="molecule type" value="Genomic_DNA"/>
</dbReference>
<dbReference type="Gramene" id="Pp3c2_5150V3.1">
    <property type="protein sequence ID" value="Pp3c2_5150V3.1"/>
    <property type="gene ID" value="Pp3c2_5150"/>
</dbReference>
<protein>
    <submittedName>
        <fullName evidence="1 2">Uncharacterized protein</fullName>
    </submittedName>
</protein>
<reference evidence="1 3" key="2">
    <citation type="journal article" date="2018" name="Plant J.">
        <title>The Physcomitrella patens chromosome-scale assembly reveals moss genome structure and evolution.</title>
        <authorList>
            <person name="Lang D."/>
            <person name="Ullrich K.K."/>
            <person name="Murat F."/>
            <person name="Fuchs J."/>
            <person name="Jenkins J."/>
            <person name="Haas F.B."/>
            <person name="Piednoel M."/>
            <person name="Gundlach H."/>
            <person name="Van Bel M."/>
            <person name="Meyberg R."/>
            <person name="Vives C."/>
            <person name="Morata J."/>
            <person name="Symeonidi A."/>
            <person name="Hiss M."/>
            <person name="Muchero W."/>
            <person name="Kamisugi Y."/>
            <person name="Saleh O."/>
            <person name="Blanc G."/>
            <person name="Decker E.L."/>
            <person name="van Gessel N."/>
            <person name="Grimwood J."/>
            <person name="Hayes R.D."/>
            <person name="Graham S.W."/>
            <person name="Gunter L.E."/>
            <person name="McDaniel S.F."/>
            <person name="Hoernstein S.N.W."/>
            <person name="Larsson A."/>
            <person name="Li F.W."/>
            <person name="Perroud P.F."/>
            <person name="Phillips J."/>
            <person name="Ranjan P."/>
            <person name="Rokshar D.S."/>
            <person name="Rothfels C.J."/>
            <person name="Schneider L."/>
            <person name="Shu S."/>
            <person name="Stevenson D.W."/>
            <person name="Thummler F."/>
            <person name="Tillich M."/>
            <person name="Villarreal Aguilar J.C."/>
            <person name="Widiez T."/>
            <person name="Wong G.K."/>
            <person name="Wymore A."/>
            <person name="Zhang Y."/>
            <person name="Zimmer A.D."/>
            <person name="Quatrano R.S."/>
            <person name="Mayer K.F.X."/>
            <person name="Goodstein D."/>
            <person name="Casacuberta J.M."/>
            <person name="Vandepoele K."/>
            <person name="Reski R."/>
            <person name="Cuming A.C."/>
            <person name="Tuskan G.A."/>
            <person name="Maumus F."/>
            <person name="Salse J."/>
            <person name="Schmutz J."/>
            <person name="Rensing S.A."/>
        </authorList>
    </citation>
    <scope>NUCLEOTIDE SEQUENCE [LARGE SCALE GENOMIC DNA]</scope>
    <source>
        <strain evidence="2 3">cv. Gransden 2004</strain>
    </source>
</reference>